<reference evidence="2" key="1">
    <citation type="journal article" date="2021" name="PeerJ">
        <title>Extensive microbial diversity within the chicken gut microbiome revealed by metagenomics and culture.</title>
        <authorList>
            <person name="Gilroy R."/>
            <person name="Ravi A."/>
            <person name="Getino M."/>
            <person name="Pursley I."/>
            <person name="Horton D.L."/>
            <person name="Alikhan N.F."/>
            <person name="Baker D."/>
            <person name="Gharbi K."/>
            <person name="Hall N."/>
            <person name="Watson M."/>
            <person name="Adriaenssens E.M."/>
            <person name="Foster-Nyarko E."/>
            <person name="Jarju S."/>
            <person name="Secka A."/>
            <person name="Antonio M."/>
            <person name="Oren A."/>
            <person name="Chaudhuri R.R."/>
            <person name="La Ragione R."/>
            <person name="Hildebrand F."/>
            <person name="Pallen M.J."/>
        </authorList>
    </citation>
    <scope>NUCLEOTIDE SEQUENCE</scope>
    <source>
        <strain evidence="2">5790</strain>
    </source>
</reference>
<evidence type="ECO:0000313" key="3">
    <source>
        <dbReference type="Proteomes" id="UP000824162"/>
    </source>
</evidence>
<accession>A0A9D1TLD1</accession>
<dbReference type="Gene3D" id="3.30.1330.30">
    <property type="match status" value="1"/>
</dbReference>
<reference evidence="2" key="2">
    <citation type="submission" date="2021-04" db="EMBL/GenBank/DDBJ databases">
        <authorList>
            <person name="Gilroy R."/>
        </authorList>
    </citation>
    <scope>NUCLEOTIDE SEQUENCE</scope>
    <source>
        <strain evidence="2">5790</strain>
    </source>
</reference>
<comment type="caution">
    <text evidence="2">The sequence shown here is derived from an EMBL/GenBank/DDBJ whole genome shotgun (WGS) entry which is preliminary data.</text>
</comment>
<protein>
    <submittedName>
        <fullName evidence="2">Ribosomal L7Ae/L30e/S12e/Gadd45 family protein</fullName>
    </submittedName>
</protein>
<dbReference type="SUPFAM" id="SSF55315">
    <property type="entry name" value="L30e-like"/>
    <property type="match status" value="1"/>
</dbReference>
<organism evidence="2 3">
    <name type="scientific">Candidatus Monoglobus merdigallinarum</name>
    <dbReference type="NCBI Taxonomy" id="2838698"/>
    <lineage>
        <taxon>Bacteria</taxon>
        <taxon>Bacillati</taxon>
        <taxon>Bacillota</taxon>
        <taxon>Clostridia</taxon>
        <taxon>Monoglobales</taxon>
        <taxon>Monoglobaceae</taxon>
        <taxon>Monoglobus</taxon>
    </lineage>
</organism>
<sequence>MNDNLHRFIGLCMKAGKLAVGDGKAEDAVRRGKAYLVLISKDASANTEKKYADMCSHRGLRLLKAFGDRYEFGRAVGREFAVVAAVTDKGFSQRISELSERVGK</sequence>
<evidence type="ECO:0000259" key="1">
    <source>
        <dbReference type="Pfam" id="PF01248"/>
    </source>
</evidence>
<dbReference type="Pfam" id="PF01248">
    <property type="entry name" value="Ribosomal_L7Ae"/>
    <property type="match status" value="1"/>
</dbReference>
<dbReference type="AlphaFoldDB" id="A0A9D1TLD1"/>
<name>A0A9D1TLD1_9FIRM</name>
<gene>
    <name evidence="2" type="ORF">H9900_02585</name>
</gene>
<dbReference type="EMBL" id="DXIJ01000053">
    <property type="protein sequence ID" value="HIV85680.1"/>
    <property type="molecule type" value="Genomic_DNA"/>
</dbReference>
<dbReference type="Proteomes" id="UP000824162">
    <property type="component" value="Unassembled WGS sequence"/>
</dbReference>
<evidence type="ECO:0000313" key="2">
    <source>
        <dbReference type="EMBL" id="HIV85680.1"/>
    </source>
</evidence>
<feature type="domain" description="Ribosomal protein eL8/eL30/eS12/Gadd45" evidence="1">
    <location>
        <begin position="5"/>
        <end position="93"/>
    </location>
</feature>
<dbReference type="InterPro" id="IPR029064">
    <property type="entry name" value="Ribosomal_eL30-like_sf"/>
</dbReference>
<proteinExistence type="predicted"/>
<dbReference type="InterPro" id="IPR004038">
    <property type="entry name" value="Ribosomal_eL8/eL30/eS12/Gad45"/>
</dbReference>